<evidence type="ECO:0000313" key="4">
    <source>
        <dbReference type="Proteomes" id="UP000255279"/>
    </source>
</evidence>
<dbReference type="EMBL" id="UGQE01000004">
    <property type="protein sequence ID" value="STZ14910.1"/>
    <property type="molecule type" value="Genomic_DNA"/>
</dbReference>
<dbReference type="CDD" id="cd12797">
    <property type="entry name" value="M23_peptidase"/>
    <property type="match status" value="1"/>
</dbReference>
<dbReference type="RefSeq" id="WP_078276993.1">
    <property type="nucleotide sequence ID" value="NZ_CAACXO010000031.1"/>
</dbReference>
<name>A0A378RBT8_9GAMM</name>
<dbReference type="PROSITE" id="PS51782">
    <property type="entry name" value="LYSM"/>
    <property type="match status" value="1"/>
</dbReference>
<evidence type="ECO:0000313" key="3">
    <source>
        <dbReference type="EMBL" id="STZ14910.1"/>
    </source>
</evidence>
<dbReference type="SUPFAM" id="SSF51261">
    <property type="entry name" value="Duplicated hybrid motif"/>
    <property type="match status" value="1"/>
</dbReference>
<dbReference type="InterPro" id="IPR011055">
    <property type="entry name" value="Dup_hybrid_motif"/>
</dbReference>
<dbReference type="Pfam" id="PF01551">
    <property type="entry name" value="Peptidase_M23"/>
    <property type="match status" value="1"/>
</dbReference>
<reference evidence="3 4" key="1">
    <citation type="submission" date="2018-06" db="EMBL/GenBank/DDBJ databases">
        <authorList>
            <consortium name="Pathogen Informatics"/>
            <person name="Doyle S."/>
        </authorList>
    </citation>
    <scope>NUCLEOTIDE SEQUENCE [LARGE SCALE GENOMIC DNA]</scope>
    <source>
        <strain evidence="3 4">NCTC10293</strain>
    </source>
</reference>
<dbReference type="GO" id="GO:0004222">
    <property type="term" value="F:metalloendopeptidase activity"/>
    <property type="evidence" value="ECO:0007669"/>
    <property type="project" value="TreeGrafter"/>
</dbReference>
<feature type="region of interest" description="Disordered" evidence="1">
    <location>
        <begin position="121"/>
        <end position="164"/>
    </location>
</feature>
<sequence length="302" mass="32554">MMVQQTQPHFDQAIHQPNKGKFSGKWLVAACAAAIVLAGCASKPTYQSGASASEKVLTNNRGVPNRYLVKQGDTVSKIAERYGLNWRELGRMNNLDGNYTIYTGQWLTLWQGSANNNVGRVQNTRTQSQPPRQSTNTRTQTNTQATRNPTPSQPAPVAPAPAAASTNTPIIGSAGVMQFSYPVAKNVPVVRRFGTVTINGQTVSSEGMWFSGTDNEAVLASRAGTVIHADGNNVQGSMVMIQHSDGFVTSYIHIKDASVRSGDSVRAGQQIAKMKRQSNGASLLEFRVAKNSAYVDPLMVLK</sequence>
<dbReference type="InterPro" id="IPR050570">
    <property type="entry name" value="Cell_wall_metabolism_enzyme"/>
</dbReference>
<dbReference type="Gene3D" id="2.70.70.10">
    <property type="entry name" value="Glucose Permease (Domain IIA)"/>
    <property type="match status" value="1"/>
</dbReference>
<feature type="compositionally biased region" description="Low complexity" evidence="1">
    <location>
        <begin position="129"/>
        <end position="150"/>
    </location>
</feature>
<dbReference type="PANTHER" id="PTHR21666:SF270">
    <property type="entry name" value="MUREIN HYDROLASE ACTIVATOR ENVC"/>
    <property type="match status" value="1"/>
</dbReference>
<dbReference type="PANTHER" id="PTHR21666">
    <property type="entry name" value="PEPTIDASE-RELATED"/>
    <property type="match status" value="1"/>
</dbReference>
<organism evidence="3 4">
    <name type="scientific">Moraxella caviae</name>
    <dbReference type="NCBI Taxonomy" id="34060"/>
    <lineage>
        <taxon>Bacteria</taxon>
        <taxon>Pseudomonadati</taxon>
        <taxon>Pseudomonadota</taxon>
        <taxon>Gammaproteobacteria</taxon>
        <taxon>Moraxellales</taxon>
        <taxon>Moraxellaceae</taxon>
        <taxon>Moraxella</taxon>
    </lineage>
</organism>
<accession>A0A378RBT8</accession>
<dbReference type="InterPro" id="IPR016047">
    <property type="entry name" value="M23ase_b-sheet_dom"/>
</dbReference>
<dbReference type="CDD" id="cd00118">
    <property type="entry name" value="LysM"/>
    <property type="match status" value="1"/>
</dbReference>
<dbReference type="Pfam" id="PF01476">
    <property type="entry name" value="LysM"/>
    <property type="match status" value="1"/>
</dbReference>
<dbReference type="SMART" id="SM00257">
    <property type="entry name" value="LysM"/>
    <property type="match status" value="1"/>
</dbReference>
<protein>
    <submittedName>
        <fullName evidence="3">Murein hydrolase activator NlpD</fullName>
    </submittedName>
</protein>
<dbReference type="InterPro" id="IPR036779">
    <property type="entry name" value="LysM_dom_sf"/>
</dbReference>
<dbReference type="OrthoDB" id="9795421at2"/>
<dbReference type="InterPro" id="IPR018392">
    <property type="entry name" value="LysM"/>
</dbReference>
<evidence type="ECO:0000259" key="2">
    <source>
        <dbReference type="PROSITE" id="PS51782"/>
    </source>
</evidence>
<dbReference type="Proteomes" id="UP000255279">
    <property type="component" value="Unassembled WGS sequence"/>
</dbReference>
<proteinExistence type="predicted"/>
<dbReference type="Gene3D" id="3.10.350.10">
    <property type="entry name" value="LysM domain"/>
    <property type="match status" value="1"/>
</dbReference>
<feature type="domain" description="LysM" evidence="2">
    <location>
        <begin position="65"/>
        <end position="109"/>
    </location>
</feature>
<dbReference type="AlphaFoldDB" id="A0A378RBT8"/>
<gene>
    <name evidence="3" type="primary">nlpD</name>
    <name evidence="3" type="ORF">NCTC10293_02516</name>
</gene>
<evidence type="ECO:0000256" key="1">
    <source>
        <dbReference type="SAM" id="MobiDB-lite"/>
    </source>
</evidence>
<keyword evidence="3" id="KW-0378">Hydrolase</keyword>